<dbReference type="Proteomes" id="UP001295684">
    <property type="component" value="Unassembled WGS sequence"/>
</dbReference>
<feature type="compositionally biased region" description="Low complexity" evidence="1">
    <location>
        <begin position="496"/>
        <end position="509"/>
    </location>
</feature>
<comment type="caution">
    <text evidence="2">The sequence shown here is derived from an EMBL/GenBank/DDBJ whole genome shotgun (WGS) entry which is preliminary data.</text>
</comment>
<evidence type="ECO:0000256" key="1">
    <source>
        <dbReference type="SAM" id="MobiDB-lite"/>
    </source>
</evidence>
<feature type="region of interest" description="Disordered" evidence="1">
    <location>
        <begin position="476"/>
        <end position="565"/>
    </location>
</feature>
<sequence length="565" mass="64732">MNLYMRVESMREPLEKLAQTITSEMKSLNVTTKEILLLMRDAFQDAQMYQEKDDNPDNKFFSIQKLCSLRETMSINYPNSFRLKEPSDAQLFLALLHQLFQETDLNELVQSTYKMSYLSPDEDNIGGLKERHTFFLTIPADEIAVASTLIKTNPKLSLKHKLIKIAKHTLGSQPGCELEAIKNICKDEETFIEQEPLNLIREPPKIITFYLQYGEFFNAVDCDFPSRRAMINLPPPSFHLFELFIPSYDSSNLSLSSNTFSTIQESDEYEFFGFVGYYGFHYMAFVQENGIWHSCEDENHKVLGGYEKMVNHCRKNKVIPYLIFYQVKPRRLTESTKVTEEVKLNGEESGNTITTITEETKERSSGSEPRLRKLESIPRHLEGLDDIGEVEEDLETTETGTQDNRFSLQQEVKRIDKKLPDMLKSENKVTFKTILAKCQFLNQDINSIKQSDDISCSKNSKNSELPVSSLHFSKPLSSEALEETKQPALHSHNSCSQPPILPLLTSPTPQKDPHYNANSLSSKSQKSQKSSESSKTPPTKKRISDRQTKLQDGKEPMKKCNCTVF</sequence>
<proteinExistence type="predicted"/>
<dbReference type="AlphaFoldDB" id="A0AAD2DA95"/>
<protein>
    <recommendedName>
        <fullName evidence="4">USP domain-containing protein</fullName>
    </recommendedName>
</protein>
<reference evidence="2" key="1">
    <citation type="submission" date="2023-07" db="EMBL/GenBank/DDBJ databases">
        <authorList>
            <consortium name="AG Swart"/>
            <person name="Singh M."/>
            <person name="Singh A."/>
            <person name="Seah K."/>
            <person name="Emmerich C."/>
        </authorList>
    </citation>
    <scope>NUCLEOTIDE SEQUENCE</scope>
    <source>
        <strain evidence="2">DP1</strain>
    </source>
</reference>
<gene>
    <name evidence="2" type="ORF">ECRASSUSDP1_LOCUS28467</name>
</gene>
<organism evidence="2 3">
    <name type="scientific">Euplotes crassus</name>
    <dbReference type="NCBI Taxonomy" id="5936"/>
    <lineage>
        <taxon>Eukaryota</taxon>
        <taxon>Sar</taxon>
        <taxon>Alveolata</taxon>
        <taxon>Ciliophora</taxon>
        <taxon>Intramacronucleata</taxon>
        <taxon>Spirotrichea</taxon>
        <taxon>Hypotrichia</taxon>
        <taxon>Euplotida</taxon>
        <taxon>Euplotidae</taxon>
        <taxon>Moneuplotes</taxon>
    </lineage>
</organism>
<feature type="compositionally biased region" description="Polar residues" evidence="1">
    <location>
        <begin position="451"/>
        <end position="466"/>
    </location>
</feature>
<dbReference type="EMBL" id="CAMPGE010029378">
    <property type="protein sequence ID" value="CAI2386842.1"/>
    <property type="molecule type" value="Genomic_DNA"/>
</dbReference>
<dbReference type="Gene3D" id="3.90.70.10">
    <property type="entry name" value="Cysteine proteinases"/>
    <property type="match status" value="1"/>
</dbReference>
<feature type="region of interest" description="Disordered" evidence="1">
    <location>
        <begin position="451"/>
        <end position="470"/>
    </location>
</feature>
<evidence type="ECO:0008006" key="4">
    <source>
        <dbReference type="Google" id="ProtNLM"/>
    </source>
</evidence>
<keyword evidence="3" id="KW-1185">Reference proteome</keyword>
<name>A0AAD2DA95_EUPCR</name>
<accession>A0AAD2DA95</accession>
<evidence type="ECO:0000313" key="3">
    <source>
        <dbReference type="Proteomes" id="UP001295684"/>
    </source>
</evidence>
<feature type="compositionally biased region" description="Basic and acidic residues" evidence="1">
    <location>
        <begin position="542"/>
        <end position="558"/>
    </location>
</feature>
<feature type="compositionally biased region" description="Low complexity" evidence="1">
    <location>
        <begin position="519"/>
        <end position="537"/>
    </location>
</feature>
<evidence type="ECO:0000313" key="2">
    <source>
        <dbReference type="EMBL" id="CAI2386842.1"/>
    </source>
</evidence>